<dbReference type="AlphaFoldDB" id="A0A6A4RIS7"/>
<evidence type="ECO:0000313" key="2">
    <source>
        <dbReference type="EMBL" id="KAE9629794.1"/>
    </source>
</evidence>
<dbReference type="Pfam" id="PF03050">
    <property type="entry name" value="DDE_Tnp_IS66"/>
    <property type="match status" value="1"/>
</dbReference>
<name>A0A6A4RIS7_9RHOB</name>
<comment type="caution">
    <text evidence="2">The sequence shown here is derived from an EMBL/GenBank/DDBJ whole genome shotgun (WGS) entry which is preliminary data.</text>
</comment>
<evidence type="ECO:0000313" key="3">
    <source>
        <dbReference type="Proteomes" id="UP000441586"/>
    </source>
</evidence>
<reference evidence="2 3" key="1">
    <citation type="submission" date="2019-12" db="EMBL/GenBank/DDBJ databases">
        <authorList>
            <person name="Zhang Y.-J."/>
        </authorList>
    </citation>
    <scope>NUCLEOTIDE SEQUENCE [LARGE SCALE GENOMIC DNA]</scope>
    <source>
        <strain evidence="2 3">H18S-6</strain>
    </source>
</reference>
<evidence type="ECO:0000259" key="1">
    <source>
        <dbReference type="Pfam" id="PF03050"/>
    </source>
</evidence>
<organism evidence="2 3">
    <name type="scientific">Parasedimentitalea maritima</name>
    <dbReference type="NCBI Taxonomy" id="2578117"/>
    <lineage>
        <taxon>Bacteria</taxon>
        <taxon>Pseudomonadati</taxon>
        <taxon>Pseudomonadota</taxon>
        <taxon>Alphaproteobacteria</taxon>
        <taxon>Rhodobacterales</taxon>
        <taxon>Paracoccaceae</taxon>
        <taxon>Parasedimentitalea</taxon>
    </lineage>
</organism>
<accession>A0A6A4RIS7</accession>
<feature type="domain" description="Transposase IS66 central" evidence="1">
    <location>
        <begin position="7"/>
        <end position="42"/>
    </location>
</feature>
<dbReference type="InterPro" id="IPR004291">
    <property type="entry name" value="Transposase_IS66_central"/>
</dbReference>
<dbReference type="EMBL" id="WSFO01000006">
    <property type="protein sequence ID" value="KAE9629794.1"/>
    <property type="molecule type" value="Genomic_DNA"/>
</dbReference>
<dbReference type="Proteomes" id="UP000441586">
    <property type="component" value="Unassembled WGS sequence"/>
</dbReference>
<protein>
    <submittedName>
        <fullName evidence="2">Transposase</fullName>
    </submittedName>
</protein>
<proteinExistence type="predicted"/>
<sequence>MAKTSPYLDHGVPELVNNTAEHAVRSVSFGRKNYQFKGSEADG</sequence>
<gene>
    <name evidence="2" type="ORF">GP644_12245</name>
</gene>